<evidence type="ECO:0000313" key="2">
    <source>
        <dbReference type="Proteomes" id="UP000255505"/>
    </source>
</evidence>
<dbReference type="AlphaFoldDB" id="A0A375ICZ4"/>
<accession>A0A375ICZ4</accession>
<reference evidence="1 2" key="1">
    <citation type="submission" date="2018-01" db="EMBL/GenBank/DDBJ databases">
        <authorList>
            <person name="Gaut B.S."/>
            <person name="Morton B.R."/>
            <person name="Clegg M.T."/>
            <person name="Duvall M.R."/>
        </authorList>
    </citation>
    <scope>NUCLEOTIDE SEQUENCE [LARGE SCALE GENOMIC DNA]</scope>
    <source>
        <strain evidence="1">Cupriavidus taiwanensis LMG 19425</strain>
    </source>
</reference>
<proteinExistence type="predicted"/>
<evidence type="ECO:0000313" key="1">
    <source>
        <dbReference type="EMBL" id="SPK72664.1"/>
    </source>
</evidence>
<gene>
    <name evidence="1" type="ORF">CT19425_80042</name>
</gene>
<organism evidence="1 2">
    <name type="scientific">Cupriavidus taiwanensis</name>
    <dbReference type="NCBI Taxonomy" id="164546"/>
    <lineage>
        <taxon>Bacteria</taxon>
        <taxon>Pseudomonadati</taxon>
        <taxon>Pseudomonadota</taxon>
        <taxon>Betaproteobacteria</taxon>
        <taxon>Burkholderiales</taxon>
        <taxon>Burkholderiaceae</taxon>
        <taxon>Cupriavidus</taxon>
    </lineage>
</organism>
<protein>
    <submittedName>
        <fullName evidence="1">Uncharacterized protein</fullName>
    </submittedName>
</protein>
<dbReference type="Proteomes" id="UP000255505">
    <property type="component" value="Chromosome I"/>
</dbReference>
<name>A0A375ICZ4_9BURK</name>
<sequence length="139" mass="15380">MKAIRTPPHRASNVDGEARLCLPTERPSKLINAGVFSEVETLIAAMDGKEKFQRTNFDAADFRVLREMVNDKNHSRVMECQIVANQSVYARGALGTVVMDKSQFSVPGNAVPSRSRHTGSRTERTFLTSACSRRGQQPS</sequence>
<dbReference type="EMBL" id="LT991976">
    <property type="protein sequence ID" value="SPK72664.1"/>
    <property type="molecule type" value="Genomic_DNA"/>
</dbReference>